<dbReference type="GeneID" id="19334241"/>
<name>M2YHW1_PSEFD</name>
<gene>
    <name evidence="2" type="ORF">MYCFIDRAFT_179942</name>
</gene>
<dbReference type="HOGENOM" id="CLU_704221_0_0_1"/>
<dbReference type="EMBL" id="KB446566">
    <property type="protein sequence ID" value="EME77370.1"/>
    <property type="molecule type" value="Genomic_DNA"/>
</dbReference>
<protein>
    <submittedName>
        <fullName evidence="2">Uncharacterized protein</fullName>
    </submittedName>
</protein>
<feature type="region of interest" description="Disordered" evidence="1">
    <location>
        <begin position="197"/>
        <end position="220"/>
    </location>
</feature>
<keyword evidence="3" id="KW-1185">Reference proteome</keyword>
<dbReference type="Proteomes" id="UP000016932">
    <property type="component" value="Unassembled WGS sequence"/>
</dbReference>
<reference evidence="2 3" key="1">
    <citation type="journal article" date="2012" name="PLoS Pathog.">
        <title>Diverse lifestyles and strategies of plant pathogenesis encoded in the genomes of eighteen Dothideomycetes fungi.</title>
        <authorList>
            <person name="Ohm R.A."/>
            <person name="Feau N."/>
            <person name="Henrissat B."/>
            <person name="Schoch C.L."/>
            <person name="Horwitz B.A."/>
            <person name="Barry K.W."/>
            <person name="Condon B.J."/>
            <person name="Copeland A.C."/>
            <person name="Dhillon B."/>
            <person name="Glaser F."/>
            <person name="Hesse C.N."/>
            <person name="Kosti I."/>
            <person name="LaButti K."/>
            <person name="Lindquist E.A."/>
            <person name="Lucas S."/>
            <person name="Salamov A.A."/>
            <person name="Bradshaw R.E."/>
            <person name="Ciuffetti L."/>
            <person name="Hamelin R.C."/>
            <person name="Kema G.H.J."/>
            <person name="Lawrence C."/>
            <person name="Scott J.A."/>
            <person name="Spatafora J.W."/>
            <person name="Turgeon B.G."/>
            <person name="de Wit P.J.G.M."/>
            <person name="Zhong S."/>
            <person name="Goodwin S.B."/>
            <person name="Grigoriev I.V."/>
        </authorList>
    </citation>
    <scope>NUCLEOTIDE SEQUENCE [LARGE SCALE GENOMIC DNA]</scope>
    <source>
        <strain evidence="2 3">CIRAD86</strain>
    </source>
</reference>
<feature type="compositionally biased region" description="Basic and acidic residues" evidence="1">
    <location>
        <begin position="198"/>
        <end position="220"/>
    </location>
</feature>
<proteinExistence type="predicted"/>
<dbReference type="RefSeq" id="XP_007932127.1">
    <property type="nucleotide sequence ID" value="XM_007933936.1"/>
</dbReference>
<dbReference type="KEGG" id="pfj:MYCFIDRAFT_179942"/>
<evidence type="ECO:0000256" key="1">
    <source>
        <dbReference type="SAM" id="MobiDB-lite"/>
    </source>
</evidence>
<sequence>MGGYAVGNNIFWIAPMPGKEYCRMLCRVGDNHHVGLDRNRHSAEKVYDKPLHSRPRLTHSPTSQLVASFFDQDSCTEDGALYERLLILKKITEFLMLAFDSAEGQASLRGGSDWRLKTSYRKDLPFSRLLNDAMCLPLLIGGGGGEGEIFLVDSNIINFPRLEICHIPRNKSTSDYLRARSSASAFEEKTLKSPHLLNFDRGDHRSRVGVDRSSGKEGGDGDAEKLFLRLESLEKKNKEEIMFWSTSLRCPPGMVLCRGQIGQPVLRLRSQDPTSARSNFSVLGTLVSKAETLLHKAASACGEATMPGSEASLVAFRKRGFNISGVIEDVSGVIEDVSGVNAIHLCFQESSGSFFAHEFGRSPFGQCPWVYYGSKSRTRERGETMCWVCFIL</sequence>
<organism evidence="2 3">
    <name type="scientific">Pseudocercospora fijiensis (strain CIRAD86)</name>
    <name type="common">Black leaf streak disease fungus</name>
    <name type="synonym">Mycosphaerella fijiensis</name>
    <dbReference type="NCBI Taxonomy" id="383855"/>
    <lineage>
        <taxon>Eukaryota</taxon>
        <taxon>Fungi</taxon>
        <taxon>Dikarya</taxon>
        <taxon>Ascomycota</taxon>
        <taxon>Pezizomycotina</taxon>
        <taxon>Dothideomycetes</taxon>
        <taxon>Dothideomycetidae</taxon>
        <taxon>Mycosphaerellales</taxon>
        <taxon>Mycosphaerellaceae</taxon>
        <taxon>Pseudocercospora</taxon>
    </lineage>
</organism>
<dbReference type="AlphaFoldDB" id="M2YHW1"/>
<evidence type="ECO:0000313" key="2">
    <source>
        <dbReference type="EMBL" id="EME77370.1"/>
    </source>
</evidence>
<dbReference type="VEuPathDB" id="FungiDB:MYCFIDRAFT_179942"/>
<accession>M2YHW1</accession>
<evidence type="ECO:0000313" key="3">
    <source>
        <dbReference type="Proteomes" id="UP000016932"/>
    </source>
</evidence>